<keyword evidence="1" id="KW-0863">Zinc-finger</keyword>
<sequence length="399" mass="44260">MKSCSVRFTSRDLKSADRSGYREQRAEGNFQEIKPEVLVTLDQTWDTVQAWIEQAGLGSTSESDRNLFVSTCLQNMNSQHAQTLRCNTENLFSKSPTKFAASARKLEAAGALPVTREHLATTEKQVPAMVGIQSKKDLECHYCHKKGHFARDCRKKPWDESGSKNDNRKGHQPKGGYQYPANKREIKGLIESSLVAPGVLPERELSLGVDVGPAWVVDTPEAVDDPVVRPHVDPKFSPKVEAEREVTLKRLRMGLGKPIPLPRNAVSPAPAKEAARVVGLRRFCAAAYHHLCAVRIQRALRAHWALTAAQRQISSILYIQKSSVSQVSCLTGLLYYNKTIDTVYEVEDSVDTLLDLLQIYREKAGDKVADKGGVISYNVGLGSGIQTKRMTTEGEKKGY</sequence>
<dbReference type="InterPro" id="IPR001878">
    <property type="entry name" value="Znf_CCHC"/>
</dbReference>
<accession>A0AAD8ZUR8</accession>
<reference evidence="4" key="1">
    <citation type="submission" date="2023-03" db="EMBL/GenBank/DDBJ databases">
        <title>Electrophorus voltai genome.</title>
        <authorList>
            <person name="Bian C."/>
        </authorList>
    </citation>
    <scope>NUCLEOTIDE SEQUENCE</scope>
    <source>
        <strain evidence="4">CB-2022</strain>
        <tissue evidence="4">Muscle</tissue>
    </source>
</reference>
<dbReference type="InterPro" id="IPR036875">
    <property type="entry name" value="Znf_CCHC_sf"/>
</dbReference>
<keyword evidence="5" id="KW-1185">Reference proteome</keyword>
<dbReference type="SMART" id="SM00343">
    <property type="entry name" value="ZnF_C2HC"/>
    <property type="match status" value="1"/>
</dbReference>
<evidence type="ECO:0000259" key="3">
    <source>
        <dbReference type="PROSITE" id="PS50158"/>
    </source>
</evidence>
<name>A0AAD8ZUR8_9TELE</name>
<dbReference type="SUPFAM" id="SSF57756">
    <property type="entry name" value="Retrovirus zinc finger-like domains"/>
    <property type="match status" value="1"/>
</dbReference>
<keyword evidence="1" id="KW-0862">Zinc</keyword>
<evidence type="ECO:0000256" key="1">
    <source>
        <dbReference type="PROSITE-ProRule" id="PRU00047"/>
    </source>
</evidence>
<gene>
    <name evidence="4" type="ORF">P4O66_001988</name>
</gene>
<evidence type="ECO:0000313" key="4">
    <source>
        <dbReference type="EMBL" id="KAK1805724.1"/>
    </source>
</evidence>
<evidence type="ECO:0000256" key="2">
    <source>
        <dbReference type="SAM" id="MobiDB-lite"/>
    </source>
</evidence>
<organism evidence="4 5">
    <name type="scientific">Electrophorus voltai</name>
    <dbReference type="NCBI Taxonomy" id="2609070"/>
    <lineage>
        <taxon>Eukaryota</taxon>
        <taxon>Metazoa</taxon>
        <taxon>Chordata</taxon>
        <taxon>Craniata</taxon>
        <taxon>Vertebrata</taxon>
        <taxon>Euteleostomi</taxon>
        <taxon>Actinopterygii</taxon>
        <taxon>Neopterygii</taxon>
        <taxon>Teleostei</taxon>
        <taxon>Ostariophysi</taxon>
        <taxon>Gymnotiformes</taxon>
        <taxon>Gymnotoidei</taxon>
        <taxon>Gymnotidae</taxon>
        <taxon>Electrophorus</taxon>
    </lineage>
</organism>
<dbReference type="GO" id="GO:0008270">
    <property type="term" value="F:zinc ion binding"/>
    <property type="evidence" value="ECO:0007669"/>
    <property type="project" value="UniProtKB-KW"/>
</dbReference>
<feature type="compositionally biased region" description="Basic and acidic residues" evidence="2">
    <location>
        <begin position="153"/>
        <end position="169"/>
    </location>
</feature>
<proteinExistence type="predicted"/>
<protein>
    <recommendedName>
        <fullName evidence="3">CCHC-type domain-containing protein</fullName>
    </recommendedName>
</protein>
<dbReference type="Proteomes" id="UP001239994">
    <property type="component" value="Unassembled WGS sequence"/>
</dbReference>
<dbReference type="Gene3D" id="4.10.60.10">
    <property type="entry name" value="Zinc finger, CCHC-type"/>
    <property type="match status" value="1"/>
</dbReference>
<feature type="domain" description="CCHC-type" evidence="3">
    <location>
        <begin position="140"/>
        <end position="155"/>
    </location>
</feature>
<feature type="region of interest" description="Disordered" evidence="2">
    <location>
        <begin position="153"/>
        <end position="180"/>
    </location>
</feature>
<keyword evidence="1" id="KW-0479">Metal-binding</keyword>
<dbReference type="GO" id="GO:0003676">
    <property type="term" value="F:nucleic acid binding"/>
    <property type="evidence" value="ECO:0007669"/>
    <property type="project" value="InterPro"/>
</dbReference>
<comment type="caution">
    <text evidence="4">The sequence shown here is derived from an EMBL/GenBank/DDBJ whole genome shotgun (WGS) entry which is preliminary data.</text>
</comment>
<evidence type="ECO:0000313" key="5">
    <source>
        <dbReference type="Proteomes" id="UP001239994"/>
    </source>
</evidence>
<dbReference type="EMBL" id="JAROKS010000002">
    <property type="protein sequence ID" value="KAK1805724.1"/>
    <property type="molecule type" value="Genomic_DNA"/>
</dbReference>
<dbReference type="PROSITE" id="PS50158">
    <property type="entry name" value="ZF_CCHC"/>
    <property type="match status" value="1"/>
</dbReference>
<dbReference type="AlphaFoldDB" id="A0AAD8ZUR8"/>